<dbReference type="CDD" id="cd01714">
    <property type="entry name" value="ETF_beta"/>
    <property type="match status" value="1"/>
</dbReference>
<dbReference type="PIRSF" id="PIRSF000090">
    <property type="entry name" value="Beta-ETF"/>
    <property type="match status" value="1"/>
</dbReference>
<evidence type="ECO:0000256" key="7">
    <source>
        <dbReference type="ARBA" id="ARBA00042002"/>
    </source>
</evidence>
<proteinExistence type="inferred from homology"/>
<keyword evidence="5" id="KW-0249">Electron transport</keyword>
<keyword evidence="11" id="KW-1185">Reference proteome</keyword>
<comment type="similarity">
    <text evidence="1">Belongs to the ETF beta-subunit/FixA family.</text>
</comment>
<dbReference type="InterPro" id="IPR012255">
    <property type="entry name" value="ETF_b"/>
</dbReference>
<dbReference type="PANTHER" id="PTHR21294">
    <property type="entry name" value="ELECTRON TRANSFER FLAVOPROTEIN BETA-SUBUNIT"/>
    <property type="match status" value="1"/>
</dbReference>
<dbReference type="InterPro" id="IPR014729">
    <property type="entry name" value="Rossmann-like_a/b/a_fold"/>
</dbReference>
<dbReference type="FunFam" id="3.40.50.620:FF:000011">
    <property type="entry name" value="Electron transfer flavoprotein subunit beta"/>
    <property type="match status" value="1"/>
</dbReference>
<dbReference type="InterPro" id="IPR014730">
    <property type="entry name" value="ETF_a/b_N"/>
</dbReference>
<evidence type="ECO:0000256" key="8">
    <source>
        <dbReference type="ARBA" id="ARBA00049933"/>
    </source>
</evidence>
<evidence type="ECO:0000259" key="9">
    <source>
        <dbReference type="SMART" id="SM00893"/>
    </source>
</evidence>
<dbReference type="GO" id="GO:0009055">
    <property type="term" value="F:electron transfer activity"/>
    <property type="evidence" value="ECO:0007669"/>
    <property type="project" value="InterPro"/>
</dbReference>
<evidence type="ECO:0000256" key="4">
    <source>
        <dbReference type="ARBA" id="ARBA00022448"/>
    </source>
</evidence>
<dbReference type="SMART" id="SM00893">
    <property type="entry name" value="ETF"/>
    <property type="match status" value="1"/>
</dbReference>
<dbReference type="STRING" id="1384054.N790_05340"/>
<dbReference type="EMBL" id="AVCH01000123">
    <property type="protein sequence ID" value="KFN49404.1"/>
    <property type="molecule type" value="Genomic_DNA"/>
</dbReference>
<evidence type="ECO:0000313" key="10">
    <source>
        <dbReference type="EMBL" id="KFN49404.1"/>
    </source>
</evidence>
<protein>
    <recommendedName>
        <fullName evidence="3">Electron transfer flavoprotein subunit beta</fullName>
    </recommendedName>
    <alternativeName>
        <fullName evidence="7">Electron transfer flavoprotein small subunit</fullName>
    </alternativeName>
</protein>
<dbReference type="PANTHER" id="PTHR21294:SF8">
    <property type="entry name" value="ELECTRON TRANSFER FLAVOPROTEIN SUBUNIT BETA"/>
    <property type="match status" value="1"/>
</dbReference>
<sequence>MKILVGYKRVVDYNVRIQVKPDGSGVVTEGVKLSANPFDDIALEEALRLRDKGIATEVVVATLGPADCQAHLRNGLAMGANRAIHVVTDQAVQPLTAARALLKLVEKEQPQIVLLGKQAIDDDANQTGQMLATLWGRPQATFAGKVEVNGDHATVVREVDAGLETLEVQLPAVITTDLRLNEPRFIKLPDIMKAKSKPLETIAFADLGVEAGDHLKTSHYAPPAKRSKGVMVKDVAELVSALKAKGLV</sequence>
<gene>
    <name evidence="10" type="ORF">N790_05340</name>
</gene>
<dbReference type="SUPFAM" id="SSF52402">
    <property type="entry name" value="Adenine nucleotide alpha hydrolases-like"/>
    <property type="match status" value="1"/>
</dbReference>
<reference evidence="10 11" key="1">
    <citation type="submission" date="2013-09" db="EMBL/GenBank/DDBJ databases">
        <title>Genome sequencing of Arenimonas malthae.</title>
        <authorList>
            <person name="Chen F."/>
            <person name="Wang G."/>
        </authorList>
    </citation>
    <scope>NUCLEOTIDE SEQUENCE [LARGE SCALE GENOMIC DNA]</scope>
    <source>
        <strain evidence="10 11">CC-JY-1</strain>
    </source>
</reference>
<comment type="subunit">
    <text evidence="2">Heterodimer of an alpha and a beta subunit.</text>
</comment>
<dbReference type="eggNOG" id="COG2086">
    <property type="taxonomic scope" value="Bacteria"/>
</dbReference>
<feature type="domain" description="Electron transfer flavoprotein alpha/beta-subunit N-terminal" evidence="9">
    <location>
        <begin position="23"/>
        <end position="211"/>
    </location>
</feature>
<keyword evidence="4" id="KW-0813">Transport</keyword>
<accession>A0A091BF22</accession>
<evidence type="ECO:0000256" key="3">
    <source>
        <dbReference type="ARBA" id="ARBA00016797"/>
    </source>
</evidence>
<organism evidence="10 11">
    <name type="scientific">Arenimonas malthae CC-JY-1</name>
    <dbReference type="NCBI Taxonomy" id="1384054"/>
    <lineage>
        <taxon>Bacteria</taxon>
        <taxon>Pseudomonadati</taxon>
        <taxon>Pseudomonadota</taxon>
        <taxon>Gammaproteobacteria</taxon>
        <taxon>Lysobacterales</taxon>
        <taxon>Lysobacteraceae</taxon>
        <taxon>Arenimonas</taxon>
    </lineage>
</organism>
<evidence type="ECO:0000313" key="11">
    <source>
        <dbReference type="Proteomes" id="UP000029392"/>
    </source>
</evidence>
<dbReference type="RefSeq" id="WP_043801955.1">
    <property type="nucleotide sequence ID" value="NZ_AVCH01000123.1"/>
</dbReference>
<dbReference type="OrthoDB" id="9781325at2"/>
<dbReference type="Proteomes" id="UP000029392">
    <property type="component" value="Unassembled WGS sequence"/>
</dbReference>
<evidence type="ECO:0000256" key="1">
    <source>
        <dbReference type="ARBA" id="ARBA00007557"/>
    </source>
</evidence>
<dbReference type="PATRIC" id="fig|1384054.3.peg.1056"/>
<dbReference type="InterPro" id="IPR033948">
    <property type="entry name" value="ETF_beta_N"/>
</dbReference>
<comment type="function">
    <text evidence="6">The electron transfer flavoprotein serves as a specific electron acceptor for other dehydrogenases. It transfers the electrons to the main respiratory chain via ETF-ubiquinone oxidoreductase (ETF dehydrogenase).</text>
</comment>
<comment type="caution">
    <text evidence="10">The sequence shown here is derived from an EMBL/GenBank/DDBJ whole genome shotgun (WGS) entry which is preliminary data.</text>
</comment>
<dbReference type="Gene3D" id="3.40.50.620">
    <property type="entry name" value="HUPs"/>
    <property type="match status" value="1"/>
</dbReference>
<dbReference type="Pfam" id="PF01012">
    <property type="entry name" value="ETF"/>
    <property type="match status" value="1"/>
</dbReference>
<evidence type="ECO:0000256" key="2">
    <source>
        <dbReference type="ARBA" id="ARBA00011355"/>
    </source>
</evidence>
<evidence type="ECO:0000256" key="5">
    <source>
        <dbReference type="ARBA" id="ARBA00022982"/>
    </source>
</evidence>
<dbReference type="GO" id="GO:0046395">
    <property type="term" value="P:carboxylic acid catabolic process"/>
    <property type="evidence" value="ECO:0007669"/>
    <property type="project" value="UniProtKB-ARBA"/>
</dbReference>
<dbReference type="AlphaFoldDB" id="A0A091BF22"/>
<name>A0A091BF22_9GAMM</name>
<evidence type="ECO:0000256" key="6">
    <source>
        <dbReference type="ARBA" id="ARBA00025649"/>
    </source>
</evidence>
<comment type="cofactor">
    <cofactor evidence="8">
        <name>AMP</name>
        <dbReference type="ChEBI" id="CHEBI:456215"/>
    </cofactor>
</comment>